<feature type="compositionally biased region" description="Acidic residues" evidence="1">
    <location>
        <begin position="696"/>
        <end position="709"/>
    </location>
</feature>
<feature type="region of interest" description="Disordered" evidence="1">
    <location>
        <begin position="169"/>
        <end position="195"/>
    </location>
</feature>
<accession>A0ABQ9X6R0</accession>
<sequence>MSMSYPYSSRVSDYQSYHQPQASTHQPAILAQPKSTTKPQAIKLSSLFTRFPQMPSASPQPTPQSQAATYSTLSDQQPQPNFTQAQLPRIIDAKPPPVLQQPTLITPPAHRIISQQTHNISNHQTVLVTAPSAPKITAPLMENPSQRTLPLSQFQHNIIPISPVPLVTPPQPVSQANSHAPRDRRGPVSGPVVSDAPLFTEAPQMVSMGQPTLVTQKGSSVPASRSPVRLNMNPSHLTAPQSTPPLFSTPPTLTIPPTLTTSTKQPRRRQNQHNRTNHHNPSQTRTAALTQISLSSTATPDLENSHPPPIIQTAVPMTTLQPTSATPLLDKLPDLHHIELNLDEKSIFPPTATLKLSSAHISQPTDSLGNPILQSADPENEMLNLGVDERNIINHQTIQGKPFPFKIELHPESEGQISVEQPSTSDGPVVVLTLANARPDTIEPAEISRFLDTLVERAILLSQDPDTTFDTPIQFTNVQSRQSPLPSSPLLQESPKPVTWTPADTYPQQIQSIALQQVDFERGGVILRTAEGPNAVVVQEPLLPILPFPASSDLQIDTQQTHVSSEIVLSTDSPQEEATDDPQNTDADQLPSTVLEPVPTTAPDLTPNPDSLAPAESVLILAQNSLELTTATEAAPTLDAIDPDQVSSTASPSLSPPAPYDSQLEEEGDAEQQEVEHPEDAAHRSSPPPRSPDVSCEAENEENQLIDAQ</sequence>
<feature type="compositionally biased region" description="Basic and acidic residues" evidence="1">
    <location>
        <begin position="674"/>
        <end position="683"/>
    </location>
</feature>
<feature type="compositionally biased region" description="Basic residues" evidence="1">
    <location>
        <begin position="265"/>
        <end position="278"/>
    </location>
</feature>
<evidence type="ECO:0000256" key="1">
    <source>
        <dbReference type="SAM" id="MobiDB-lite"/>
    </source>
</evidence>
<feature type="region of interest" description="Disordered" evidence="1">
    <location>
        <begin position="51"/>
        <end position="80"/>
    </location>
</feature>
<feature type="region of interest" description="Disordered" evidence="1">
    <location>
        <begin position="570"/>
        <end position="612"/>
    </location>
</feature>
<name>A0ABQ9X6R0_9EUKA</name>
<reference evidence="2 3" key="1">
    <citation type="journal article" date="2022" name="bioRxiv">
        <title>Genomics of Preaxostyla Flagellates Illuminates Evolutionary Transitions and the Path Towards Mitochondrial Loss.</title>
        <authorList>
            <person name="Novak L.V.F."/>
            <person name="Treitli S.C."/>
            <person name="Pyrih J."/>
            <person name="Halakuc P."/>
            <person name="Pipaliya S.V."/>
            <person name="Vacek V."/>
            <person name="Brzon O."/>
            <person name="Soukal P."/>
            <person name="Eme L."/>
            <person name="Dacks J.B."/>
            <person name="Karnkowska A."/>
            <person name="Elias M."/>
            <person name="Hampl V."/>
        </authorList>
    </citation>
    <scope>NUCLEOTIDE SEQUENCE [LARGE SCALE GENOMIC DNA]</scope>
    <source>
        <strain evidence="2">NAU3</strain>
        <tissue evidence="2">Gut</tissue>
    </source>
</reference>
<proteinExistence type="predicted"/>
<comment type="caution">
    <text evidence="2">The sequence shown here is derived from an EMBL/GenBank/DDBJ whole genome shotgun (WGS) entry which is preliminary data.</text>
</comment>
<dbReference type="EMBL" id="JARBJD010000200">
    <property type="protein sequence ID" value="KAK2947466.1"/>
    <property type="molecule type" value="Genomic_DNA"/>
</dbReference>
<feature type="compositionally biased region" description="Acidic residues" evidence="1">
    <location>
        <begin position="663"/>
        <end position="673"/>
    </location>
</feature>
<feature type="region of interest" description="Disordered" evidence="1">
    <location>
        <begin position="1"/>
        <end position="38"/>
    </location>
</feature>
<feature type="compositionally biased region" description="Polar residues" evidence="1">
    <location>
        <begin position="70"/>
        <end position="80"/>
    </location>
</feature>
<feature type="compositionally biased region" description="Low complexity" evidence="1">
    <location>
        <begin position="55"/>
        <end position="69"/>
    </location>
</feature>
<feature type="compositionally biased region" description="Polar residues" evidence="1">
    <location>
        <begin position="214"/>
        <end position="223"/>
    </location>
</feature>
<evidence type="ECO:0000313" key="3">
    <source>
        <dbReference type="Proteomes" id="UP001281761"/>
    </source>
</evidence>
<protein>
    <submittedName>
        <fullName evidence="2">Uncharacterized protein</fullName>
    </submittedName>
</protein>
<feature type="compositionally biased region" description="Low complexity" evidence="1">
    <location>
        <begin position="240"/>
        <end position="263"/>
    </location>
</feature>
<feature type="region of interest" description="Disordered" evidence="1">
    <location>
        <begin position="214"/>
        <end position="286"/>
    </location>
</feature>
<keyword evidence="3" id="KW-1185">Reference proteome</keyword>
<gene>
    <name evidence="2" type="ORF">BLNAU_17616</name>
</gene>
<feature type="region of interest" description="Disordered" evidence="1">
    <location>
        <begin position="636"/>
        <end position="709"/>
    </location>
</feature>
<organism evidence="2 3">
    <name type="scientific">Blattamonas nauphoetae</name>
    <dbReference type="NCBI Taxonomy" id="2049346"/>
    <lineage>
        <taxon>Eukaryota</taxon>
        <taxon>Metamonada</taxon>
        <taxon>Preaxostyla</taxon>
        <taxon>Oxymonadida</taxon>
        <taxon>Blattamonas</taxon>
    </lineage>
</organism>
<dbReference type="Proteomes" id="UP001281761">
    <property type="component" value="Unassembled WGS sequence"/>
</dbReference>
<feature type="compositionally biased region" description="Polar residues" evidence="1">
    <location>
        <begin position="581"/>
        <end position="592"/>
    </location>
</feature>
<feature type="compositionally biased region" description="Polar residues" evidence="1">
    <location>
        <begin position="1"/>
        <end position="26"/>
    </location>
</feature>
<evidence type="ECO:0000313" key="2">
    <source>
        <dbReference type="EMBL" id="KAK2947466.1"/>
    </source>
</evidence>